<evidence type="ECO:0000313" key="8">
    <source>
        <dbReference type="Proteomes" id="UP000324194"/>
    </source>
</evidence>
<keyword evidence="7" id="KW-0966">Cell projection</keyword>
<dbReference type="GO" id="GO:0071978">
    <property type="term" value="P:bacterial-type flagellum-dependent swarming motility"/>
    <property type="evidence" value="ECO:0007669"/>
    <property type="project" value="TreeGrafter"/>
</dbReference>
<evidence type="ECO:0000256" key="1">
    <source>
        <dbReference type="ARBA" id="ARBA00004117"/>
    </source>
</evidence>
<dbReference type="InterPro" id="IPR006300">
    <property type="entry name" value="FlgB"/>
</dbReference>
<proteinExistence type="inferred from homology"/>
<dbReference type="PANTHER" id="PTHR30435:SF12">
    <property type="entry name" value="FLAGELLAR BASAL BODY ROD PROTEIN FLGB"/>
    <property type="match status" value="1"/>
</dbReference>
<comment type="function">
    <text evidence="5 6">Structural component of flagellum, the bacterial motility apparatus. Part of the rod structure of flagellar basal body.</text>
</comment>
<dbReference type="PANTHER" id="PTHR30435">
    <property type="entry name" value="FLAGELLAR PROTEIN"/>
    <property type="match status" value="1"/>
</dbReference>
<sequence>MADSIFGVSEKALQLTEERSVMLTNNLVNSSTPHYKARDIDFHQALQDANQAYSLNRTNPNHIEPENQVSGQPILYRVPMQMSLDGNTVDDEIERKNFIENALRYQVSLTFVQNKSDELMKAIKGE</sequence>
<keyword evidence="7" id="KW-0969">Cilium</keyword>
<keyword evidence="7" id="KW-0282">Flagellum</keyword>
<dbReference type="EMBL" id="LR699120">
    <property type="protein sequence ID" value="VVC77095.1"/>
    <property type="molecule type" value="Genomic_DNA"/>
</dbReference>
<dbReference type="KEGG" id="asip:AQUSIP_24220"/>
<dbReference type="AlphaFoldDB" id="A0A5E4PKM2"/>
<evidence type="ECO:0000256" key="2">
    <source>
        <dbReference type="ARBA" id="ARBA00009677"/>
    </source>
</evidence>
<evidence type="ECO:0000256" key="3">
    <source>
        <dbReference type="ARBA" id="ARBA00014376"/>
    </source>
</evidence>
<evidence type="ECO:0000256" key="6">
    <source>
        <dbReference type="PIRNR" id="PIRNR002889"/>
    </source>
</evidence>
<evidence type="ECO:0000256" key="4">
    <source>
        <dbReference type="ARBA" id="ARBA00023143"/>
    </source>
</evidence>
<evidence type="ECO:0000256" key="5">
    <source>
        <dbReference type="ARBA" id="ARBA00024934"/>
    </source>
</evidence>
<keyword evidence="8" id="KW-1185">Reference proteome</keyword>
<keyword evidence="4 6" id="KW-0975">Bacterial flagellum</keyword>
<dbReference type="NCBIfam" id="TIGR01396">
    <property type="entry name" value="FlgB"/>
    <property type="match status" value="1"/>
</dbReference>
<protein>
    <recommendedName>
        <fullName evidence="3 6">Flagellar basal body rod protein FlgB</fullName>
    </recommendedName>
</protein>
<dbReference type="PIRSF" id="PIRSF002889">
    <property type="entry name" value="Rod_FlgB"/>
    <property type="match status" value="1"/>
</dbReference>
<accession>A0A5E4PKM2</accession>
<reference evidence="7 8" key="1">
    <citation type="submission" date="2019-08" db="EMBL/GenBank/DDBJ databases">
        <authorList>
            <person name="Guy L."/>
        </authorList>
    </citation>
    <scope>NUCLEOTIDE SEQUENCE [LARGE SCALE GENOMIC DNA]</scope>
    <source>
        <strain evidence="7 8">SGT-108</strain>
    </source>
</reference>
<name>A0A5E4PKM2_9COXI</name>
<dbReference type="GO" id="GO:0030694">
    <property type="term" value="C:bacterial-type flagellum basal body, rod"/>
    <property type="evidence" value="ECO:0007669"/>
    <property type="project" value="InterPro"/>
</dbReference>
<organism evidence="7 8">
    <name type="scientific">Aquicella siphonis</name>
    <dbReference type="NCBI Taxonomy" id="254247"/>
    <lineage>
        <taxon>Bacteria</taxon>
        <taxon>Pseudomonadati</taxon>
        <taxon>Pseudomonadota</taxon>
        <taxon>Gammaproteobacteria</taxon>
        <taxon>Legionellales</taxon>
        <taxon>Coxiellaceae</taxon>
        <taxon>Aquicella</taxon>
    </lineage>
</organism>
<gene>
    <name evidence="7" type="primary">flgB</name>
    <name evidence="7" type="ORF">AQUSIP_24220</name>
</gene>
<dbReference type="RefSeq" id="WP_148340492.1">
    <property type="nucleotide sequence ID" value="NZ_LR699120.1"/>
</dbReference>
<comment type="similarity">
    <text evidence="2 6">Belongs to the flagella basal body rod proteins family.</text>
</comment>
<comment type="subunit">
    <text evidence="6">The basal body constitutes a major portion of the flagellar organelle and consists of a number of rings mounted on a central rod.</text>
</comment>
<dbReference type="OrthoDB" id="9788334at2"/>
<comment type="subcellular location">
    <subcellularLocation>
        <location evidence="1 6">Bacterial flagellum basal body</location>
    </subcellularLocation>
</comment>
<dbReference type="Proteomes" id="UP000324194">
    <property type="component" value="Chromosome 2"/>
</dbReference>
<evidence type="ECO:0000313" key="7">
    <source>
        <dbReference type="EMBL" id="VVC77095.1"/>
    </source>
</evidence>